<dbReference type="InterPro" id="IPR045759">
    <property type="entry name" value="Ap4A_phos1/2_N"/>
</dbReference>
<reference evidence="4" key="1">
    <citation type="journal article" date="2014" name="Int. J. Syst. Evol. Microbiol.">
        <title>Complete genome of a new Firmicutes species belonging to the dominant human colonic microbiota ('Ruminococcus bicirculans') reveals two chromosomes and a selective capacity to utilize plant glucans.</title>
        <authorList>
            <consortium name="NISC Comparative Sequencing Program"/>
            <person name="Wegmann U."/>
            <person name="Louis P."/>
            <person name="Goesmann A."/>
            <person name="Henrissat B."/>
            <person name="Duncan S.H."/>
            <person name="Flint H.J."/>
        </authorList>
    </citation>
    <scope>NUCLEOTIDE SEQUENCE</scope>
    <source>
        <strain evidence="4">CGMCC 1.11013</strain>
    </source>
</reference>
<gene>
    <name evidence="5" type="ORF">BG57_04340</name>
    <name evidence="4" type="ORF">GCM10010985_15890</name>
</gene>
<dbReference type="PIRSF" id="PIRSF000846">
    <property type="entry name" value="ATP_adenylyltr"/>
    <property type="match status" value="1"/>
</dbReference>
<sequence length="298" mass="32318">MTDRAPLRAPSWRDVLQQTEHALACGALRPFDTVPHVIDDEGVRFLVRQAANLARKEEAAKLAAKTAADAASEWRDPFSPCEEALRVGDIGERHFLLLNKFNVLAHHLLIVTTEFEPQAALLDAGDFAALLACLREFDGLGFYNGGAVAGSSQPHKHLQIVPLPLDGHPVPIEPLVEAARDTAPYRVPQLPFGHAAAWLGDATSFEAADAFDTYRRLLDAIGIEPFDVLGAVHQSAPYNLLVTRRWMLAVARTAADVDGIAVNALGFAGSLFVRDDAQRRIVETLGPMSLLARASRPA</sequence>
<dbReference type="Pfam" id="PF09830">
    <property type="entry name" value="ATP_transf"/>
    <property type="match status" value="1"/>
</dbReference>
<reference evidence="5 6" key="2">
    <citation type="submission" date="2014-03" db="EMBL/GenBank/DDBJ databases">
        <title>Draft Genome Sequences of Four Burkholderia Strains.</title>
        <authorList>
            <person name="Liu X.Y."/>
            <person name="Li C.X."/>
            <person name="Xu J.H."/>
        </authorList>
    </citation>
    <scope>NUCLEOTIDE SEQUENCE [LARGE SCALE GENOMIC DNA]</scope>
    <source>
        <strain evidence="5 6">R27</strain>
    </source>
</reference>
<organism evidence="5 6">
    <name type="scientific">Caballeronia grimmiae</name>
    <dbReference type="NCBI Taxonomy" id="1071679"/>
    <lineage>
        <taxon>Bacteria</taxon>
        <taxon>Pseudomonadati</taxon>
        <taxon>Pseudomonadota</taxon>
        <taxon>Betaproteobacteria</taxon>
        <taxon>Burkholderiales</taxon>
        <taxon>Burkholderiaceae</taxon>
        <taxon>Caballeronia</taxon>
    </lineage>
</organism>
<reference evidence="4" key="4">
    <citation type="submission" date="2024-05" db="EMBL/GenBank/DDBJ databases">
        <authorList>
            <person name="Sun Q."/>
            <person name="Zhou Y."/>
        </authorList>
    </citation>
    <scope>NUCLEOTIDE SEQUENCE</scope>
    <source>
        <strain evidence="4">CGMCC 1.11013</strain>
    </source>
</reference>
<comment type="caution">
    <text evidence="5">The sequence shown here is derived from an EMBL/GenBank/DDBJ whole genome shotgun (WGS) entry which is preliminary data.</text>
</comment>
<dbReference type="InterPro" id="IPR043171">
    <property type="entry name" value="Ap4A_phos1/2-like"/>
</dbReference>
<dbReference type="PANTHER" id="PTHR38420">
    <property type="entry name" value="AP-4-A PHOSPHORYLASE II"/>
    <property type="match status" value="1"/>
</dbReference>
<evidence type="ECO:0000313" key="4">
    <source>
        <dbReference type="EMBL" id="GGD62584.1"/>
    </source>
</evidence>
<proteinExistence type="predicted"/>
<dbReference type="EMBL" id="JFHE01000011">
    <property type="protein sequence ID" value="KDR34796.1"/>
    <property type="molecule type" value="Genomic_DNA"/>
</dbReference>
<dbReference type="InterPro" id="IPR009163">
    <property type="entry name" value="Ap4A_phos1/2"/>
</dbReference>
<evidence type="ECO:0000256" key="1">
    <source>
        <dbReference type="PIRSR" id="PIRSR000846-1"/>
    </source>
</evidence>
<dbReference type="SUPFAM" id="SSF54197">
    <property type="entry name" value="HIT-like"/>
    <property type="match status" value="1"/>
</dbReference>
<name>A0A069PBW8_9BURK</name>
<dbReference type="AlphaFoldDB" id="A0A069PBW8"/>
<dbReference type="STRING" id="1071679.BG57_04340"/>
<feature type="domain" description="Ap4A phosphorylase 1/2 N-terminal" evidence="3">
    <location>
        <begin position="12"/>
        <end position="177"/>
    </location>
</feature>
<reference evidence="7" key="3">
    <citation type="journal article" date="2019" name="Int. J. Syst. Evol. Microbiol.">
        <title>The Global Catalogue of Microorganisms (GCM) 10K type strain sequencing project: providing services to taxonomists for standard genome sequencing and annotation.</title>
        <authorList>
            <consortium name="The Broad Institute Genomics Platform"/>
            <consortium name="The Broad Institute Genome Sequencing Center for Infectious Disease"/>
            <person name="Wu L."/>
            <person name="Ma J."/>
        </authorList>
    </citation>
    <scope>NUCLEOTIDE SEQUENCE [LARGE SCALE GENOMIC DNA]</scope>
    <source>
        <strain evidence="7">CGMCC 1.11013</strain>
    </source>
</reference>
<dbReference type="InterPro" id="IPR019200">
    <property type="entry name" value="ATP_adenylylTrfase_C"/>
</dbReference>
<dbReference type="PANTHER" id="PTHR38420:SF1">
    <property type="entry name" value="PUTATIVE (AFU_ORTHOLOGUE AFUA_5G14690)-RELATED"/>
    <property type="match status" value="1"/>
</dbReference>
<feature type="domain" description="ATP adenylyltransferase C-terminal" evidence="2">
    <location>
        <begin position="188"/>
        <end position="295"/>
    </location>
</feature>
<dbReference type="GO" id="GO:0005524">
    <property type="term" value="F:ATP binding"/>
    <property type="evidence" value="ECO:0007669"/>
    <property type="project" value="InterPro"/>
</dbReference>
<accession>A0A069PBW8</accession>
<evidence type="ECO:0000313" key="5">
    <source>
        <dbReference type="EMBL" id="KDR34796.1"/>
    </source>
</evidence>
<dbReference type="OrthoDB" id="421767at2"/>
<dbReference type="Gene3D" id="3.30.428.70">
    <property type="match status" value="1"/>
</dbReference>
<keyword evidence="7" id="KW-1185">Reference proteome</keyword>
<feature type="active site" description="Nucleophile" evidence="1">
    <location>
        <position position="157"/>
    </location>
</feature>
<dbReference type="GO" id="GO:0009117">
    <property type="term" value="P:nucleotide metabolic process"/>
    <property type="evidence" value="ECO:0007669"/>
    <property type="project" value="InterPro"/>
</dbReference>
<dbReference type="Pfam" id="PF19327">
    <property type="entry name" value="Ap4A_phos_N"/>
    <property type="match status" value="1"/>
</dbReference>
<dbReference type="RefSeq" id="WP_035964739.1">
    <property type="nucleotide sequence ID" value="NZ_BMEG01000002.1"/>
</dbReference>
<evidence type="ECO:0000313" key="7">
    <source>
        <dbReference type="Proteomes" id="UP000597138"/>
    </source>
</evidence>
<evidence type="ECO:0000259" key="3">
    <source>
        <dbReference type="Pfam" id="PF19327"/>
    </source>
</evidence>
<dbReference type="EMBL" id="BMEG01000002">
    <property type="protein sequence ID" value="GGD62584.1"/>
    <property type="molecule type" value="Genomic_DNA"/>
</dbReference>
<dbReference type="eggNOG" id="COG4360">
    <property type="taxonomic scope" value="Bacteria"/>
</dbReference>
<evidence type="ECO:0000259" key="2">
    <source>
        <dbReference type="Pfam" id="PF09830"/>
    </source>
</evidence>
<evidence type="ECO:0000313" key="6">
    <source>
        <dbReference type="Proteomes" id="UP000027439"/>
    </source>
</evidence>
<dbReference type="Proteomes" id="UP000597138">
    <property type="component" value="Unassembled WGS sequence"/>
</dbReference>
<dbReference type="Proteomes" id="UP000027439">
    <property type="component" value="Unassembled WGS sequence"/>
</dbReference>
<protein>
    <submittedName>
        <fullName evidence="5">Phosphorylase</fullName>
    </submittedName>
</protein>
<dbReference type="GO" id="GO:0003877">
    <property type="term" value="F:ATP:ADP adenylyltransferase activity"/>
    <property type="evidence" value="ECO:0007669"/>
    <property type="project" value="InterPro"/>
</dbReference>
<dbReference type="InterPro" id="IPR036265">
    <property type="entry name" value="HIT-like_sf"/>
</dbReference>